<evidence type="ECO:0000256" key="1">
    <source>
        <dbReference type="ARBA" id="ARBA00023235"/>
    </source>
</evidence>
<dbReference type="GO" id="GO:0003677">
    <property type="term" value="F:DNA binding"/>
    <property type="evidence" value="ECO:0007669"/>
    <property type="project" value="InterPro"/>
</dbReference>
<dbReference type="EC" id="5.6.2.2" evidence="3"/>
<gene>
    <name evidence="3" type="primary">topB_36</name>
    <name evidence="3" type="ORF">SDC9_145673</name>
</gene>
<dbReference type="GO" id="GO:0003917">
    <property type="term" value="F:DNA topoisomerase type I (single strand cut, ATP-independent) activity"/>
    <property type="evidence" value="ECO:0007669"/>
    <property type="project" value="InterPro"/>
</dbReference>
<proteinExistence type="predicted"/>
<dbReference type="Pfam" id="PF01131">
    <property type="entry name" value="Topoisom_bac"/>
    <property type="match status" value="1"/>
</dbReference>
<dbReference type="InterPro" id="IPR013497">
    <property type="entry name" value="Topo_IA_cen"/>
</dbReference>
<name>A0A645EAK4_9ZZZZ</name>
<dbReference type="Gene3D" id="1.10.460.10">
    <property type="entry name" value="Topoisomerase I, domain 2"/>
    <property type="match status" value="1"/>
</dbReference>
<dbReference type="GO" id="GO:0003918">
    <property type="term" value="F:DNA topoisomerase type II (double strand cut, ATP-hydrolyzing) activity"/>
    <property type="evidence" value="ECO:0007669"/>
    <property type="project" value="UniProtKB-EC"/>
</dbReference>
<dbReference type="GO" id="GO:0006281">
    <property type="term" value="P:DNA repair"/>
    <property type="evidence" value="ECO:0007669"/>
    <property type="project" value="TreeGrafter"/>
</dbReference>
<dbReference type="PANTHER" id="PTHR11390:SF21">
    <property type="entry name" value="DNA TOPOISOMERASE 3-ALPHA"/>
    <property type="match status" value="1"/>
</dbReference>
<dbReference type="PROSITE" id="PS52039">
    <property type="entry name" value="TOPO_IA_2"/>
    <property type="match status" value="1"/>
</dbReference>
<comment type="caution">
    <text evidence="3">The sequence shown here is derived from an EMBL/GenBank/DDBJ whole genome shotgun (WGS) entry which is preliminary data.</text>
</comment>
<sequence length="220" mass="25046">MEKNGLGTVATRADIIEKLFNTFLLEKKGKDIHITSKGKQLLELAPKDLKTPELTSSWENQLNDISKGKLSKNKFIGEMKNYSTAVVREIKQSDSKFKHDNLTKNRCPECGKFMLEVNGKRGKMLVCEDRECNTRKTVSQTTNARCPVCHKRLELRGEGEGKTFVCSCGHREKLSTFNKRKSEEKNKASKKDVNKYLKNQNKTDENFNNPFAAALAKLKK</sequence>
<dbReference type="EMBL" id="VSSQ01044649">
    <property type="protein sequence ID" value="MPM98485.1"/>
    <property type="molecule type" value="Genomic_DNA"/>
</dbReference>
<dbReference type="GO" id="GO:0006310">
    <property type="term" value="P:DNA recombination"/>
    <property type="evidence" value="ECO:0007669"/>
    <property type="project" value="TreeGrafter"/>
</dbReference>
<dbReference type="AlphaFoldDB" id="A0A645EAK4"/>
<dbReference type="InterPro" id="IPR000380">
    <property type="entry name" value="Topo_IA"/>
</dbReference>
<dbReference type="InterPro" id="IPR023405">
    <property type="entry name" value="Topo_IA_core_domain"/>
</dbReference>
<protein>
    <submittedName>
        <fullName evidence="3">DNA topoisomerase 3</fullName>
        <ecNumber evidence="3">5.6.2.2</ecNumber>
    </submittedName>
</protein>
<dbReference type="SUPFAM" id="SSF56712">
    <property type="entry name" value="Prokaryotic type I DNA topoisomerase"/>
    <property type="match status" value="1"/>
</dbReference>
<dbReference type="InterPro" id="IPR013824">
    <property type="entry name" value="Topo_IA_cen_sub1"/>
</dbReference>
<reference evidence="3" key="1">
    <citation type="submission" date="2019-08" db="EMBL/GenBank/DDBJ databases">
        <authorList>
            <person name="Kucharzyk K."/>
            <person name="Murdoch R.W."/>
            <person name="Higgins S."/>
            <person name="Loffler F."/>
        </authorList>
    </citation>
    <scope>NUCLEOTIDE SEQUENCE</scope>
</reference>
<dbReference type="GO" id="GO:0043597">
    <property type="term" value="C:cytoplasmic replication fork"/>
    <property type="evidence" value="ECO:0007669"/>
    <property type="project" value="TreeGrafter"/>
</dbReference>
<feature type="domain" description="Topo IA-type catalytic" evidence="2">
    <location>
        <begin position="1"/>
        <end position="87"/>
    </location>
</feature>
<evidence type="ECO:0000313" key="3">
    <source>
        <dbReference type="EMBL" id="MPM98485.1"/>
    </source>
</evidence>
<evidence type="ECO:0000259" key="2">
    <source>
        <dbReference type="PROSITE" id="PS52039"/>
    </source>
</evidence>
<keyword evidence="1 3" id="KW-0413">Isomerase</keyword>
<organism evidence="3">
    <name type="scientific">bioreactor metagenome</name>
    <dbReference type="NCBI Taxonomy" id="1076179"/>
    <lineage>
        <taxon>unclassified sequences</taxon>
        <taxon>metagenomes</taxon>
        <taxon>ecological metagenomes</taxon>
    </lineage>
</organism>
<dbReference type="PANTHER" id="PTHR11390">
    <property type="entry name" value="PROKARYOTIC DNA TOPOISOMERASE"/>
    <property type="match status" value="1"/>
</dbReference>
<accession>A0A645EAK4</accession>
<dbReference type="GO" id="GO:0006265">
    <property type="term" value="P:DNA topological change"/>
    <property type="evidence" value="ECO:0007669"/>
    <property type="project" value="InterPro"/>
</dbReference>